<keyword evidence="12" id="KW-1185">Reference proteome</keyword>
<keyword evidence="4" id="KW-0964">Secreted</keyword>
<evidence type="ECO:0000259" key="10">
    <source>
        <dbReference type="Pfam" id="PF24708"/>
    </source>
</evidence>
<evidence type="ECO:0000256" key="5">
    <source>
        <dbReference type="ARBA" id="ARBA00022729"/>
    </source>
</evidence>
<feature type="chain" id="PRO_5047094991" description="triacylglycerol lipase" evidence="9">
    <location>
        <begin position="31"/>
        <end position="450"/>
    </location>
</feature>
<organism evidence="11 12">
    <name type="scientific">Clostridium weizhouense</name>
    <dbReference type="NCBI Taxonomy" id="2859781"/>
    <lineage>
        <taxon>Bacteria</taxon>
        <taxon>Bacillati</taxon>
        <taxon>Bacillota</taxon>
        <taxon>Clostridia</taxon>
        <taxon>Eubacteriales</taxon>
        <taxon>Clostridiaceae</taxon>
        <taxon>Clostridium</taxon>
    </lineage>
</organism>
<evidence type="ECO:0000256" key="6">
    <source>
        <dbReference type="ARBA" id="ARBA00022801"/>
    </source>
</evidence>
<comment type="caution">
    <text evidence="11">The sequence shown here is derived from an EMBL/GenBank/DDBJ whole genome shotgun (WGS) entry which is preliminary data.</text>
</comment>
<dbReference type="Proteomes" id="UP001519921">
    <property type="component" value="Unassembled WGS sequence"/>
</dbReference>
<evidence type="ECO:0000256" key="4">
    <source>
        <dbReference type="ARBA" id="ARBA00022525"/>
    </source>
</evidence>
<dbReference type="SUPFAM" id="SSF53474">
    <property type="entry name" value="alpha/beta-Hydrolases"/>
    <property type="match status" value="1"/>
</dbReference>
<comment type="subcellular location">
    <subcellularLocation>
        <location evidence="2">Secreted</location>
    </subcellularLocation>
</comment>
<evidence type="ECO:0000256" key="7">
    <source>
        <dbReference type="ARBA" id="ARBA00022963"/>
    </source>
</evidence>
<keyword evidence="5 9" id="KW-0732">Signal</keyword>
<feature type="signal peptide" evidence="9">
    <location>
        <begin position="1"/>
        <end position="30"/>
    </location>
</feature>
<proteinExistence type="predicted"/>
<keyword evidence="7" id="KW-0442">Lipid degradation</keyword>
<gene>
    <name evidence="11" type="ORF">KYD98_08755</name>
</gene>
<name>A0ABS7ANE6_9CLOT</name>
<accession>A0ABS7ANE6</accession>
<dbReference type="Gene3D" id="3.40.50.1820">
    <property type="entry name" value="alpha/beta hydrolase"/>
    <property type="match status" value="1"/>
</dbReference>
<feature type="domain" description="Lipase-like C-terminal" evidence="10">
    <location>
        <begin position="74"/>
        <end position="430"/>
    </location>
</feature>
<keyword evidence="6" id="KW-0378">Hydrolase</keyword>
<dbReference type="EMBL" id="JAHXPT010000006">
    <property type="protein sequence ID" value="MBW6410182.1"/>
    <property type="molecule type" value="Genomic_DNA"/>
</dbReference>
<comment type="catalytic activity">
    <reaction evidence="1">
        <text>a triacylglycerol + H2O = a diacylglycerol + a fatty acid + H(+)</text>
        <dbReference type="Rhea" id="RHEA:12044"/>
        <dbReference type="ChEBI" id="CHEBI:15377"/>
        <dbReference type="ChEBI" id="CHEBI:15378"/>
        <dbReference type="ChEBI" id="CHEBI:17855"/>
        <dbReference type="ChEBI" id="CHEBI:18035"/>
        <dbReference type="ChEBI" id="CHEBI:28868"/>
        <dbReference type="EC" id="3.1.1.3"/>
    </reaction>
</comment>
<evidence type="ECO:0000256" key="8">
    <source>
        <dbReference type="ARBA" id="ARBA00023098"/>
    </source>
</evidence>
<protein>
    <recommendedName>
        <fullName evidence="3">triacylglycerol lipase</fullName>
        <ecNumber evidence="3">3.1.1.3</ecNumber>
    </recommendedName>
</protein>
<sequence length="450" mass="50285">MKKSLTKLIGISLLAAAMTVTSFPINNAMAAEITEQTTIENTQDESSIENSPLAVDLDEEKTETVDLSATREGNNYPVVLVHGFMGWGRDEVGGFKYWGGTVDLQEKMRDAGYEVYTATVGPVASNWDRACELYAYIVGGRVDYGEAHAQKFGHERYGRTYPGIYKNISNERKIHLVGHSMGGQTVRALTQLLSEGSEEERAYSQNNLSPLFEGGKHWIHSVTTIATPNDGTTAADGNPIVDMASPAFGVLGAATGHNALVQNVFDFKLDQWGLTKRKNELQFSYLKRLLNSDIWYKTKDISSYDLSTYGAEELNKWVKAQPDVYYFSWTVCATKESILTGYQIPQPGVMNKMFYPNSFVMGSYTRNEAGKPVIDENWWPNDGYVNCISENGPKLGSHDVIVDYDGTPKKGEWNAMPTLMNMDHEDIIGRFGNVKNWYINRCEQLSKLPM</sequence>
<keyword evidence="8" id="KW-0443">Lipid metabolism</keyword>
<dbReference type="EC" id="3.1.1.3" evidence="3"/>
<evidence type="ECO:0000256" key="1">
    <source>
        <dbReference type="ARBA" id="ARBA00001024"/>
    </source>
</evidence>
<dbReference type="InterPro" id="IPR056304">
    <property type="entry name" value="Lip-like_C"/>
</dbReference>
<evidence type="ECO:0000313" key="11">
    <source>
        <dbReference type="EMBL" id="MBW6410182.1"/>
    </source>
</evidence>
<dbReference type="RefSeq" id="WP_219779298.1">
    <property type="nucleotide sequence ID" value="NZ_JAHXPT010000006.1"/>
</dbReference>
<dbReference type="InterPro" id="IPR029058">
    <property type="entry name" value="AB_hydrolase_fold"/>
</dbReference>
<evidence type="ECO:0000256" key="2">
    <source>
        <dbReference type="ARBA" id="ARBA00004613"/>
    </source>
</evidence>
<evidence type="ECO:0000313" key="12">
    <source>
        <dbReference type="Proteomes" id="UP001519921"/>
    </source>
</evidence>
<reference evidence="11 12" key="1">
    <citation type="submission" date="2021-07" db="EMBL/GenBank/DDBJ databases">
        <title>Clostridium weizhouense sp. nov., an anaerobic bacterium isolated from activated sludge of Petroleum wastewater.</title>
        <authorList>
            <person name="Li Q."/>
        </authorList>
    </citation>
    <scope>NUCLEOTIDE SEQUENCE [LARGE SCALE GENOMIC DNA]</scope>
    <source>
        <strain evidence="11 12">YB-6</strain>
    </source>
</reference>
<dbReference type="PANTHER" id="PTHR34043">
    <property type="entry name" value="ALPHA/BETA-HYDROLASES SUPERFAMILY PROTEIN"/>
    <property type="match status" value="1"/>
</dbReference>
<evidence type="ECO:0000256" key="3">
    <source>
        <dbReference type="ARBA" id="ARBA00013279"/>
    </source>
</evidence>
<dbReference type="Pfam" id="PF24708">
    <property type="entry name" value="Lip_C"/>
    <property type="match status" value="1"/>
</dbReference>
<dbReference type="PANTHER" id="PTHR34043:SF3">
    <property type="entry name" value="ALPHA_BETA-HYDROLASES SUPERFAMILY PROTEIN"/>
    <property type="match status" value="1"/>
</dbReference>
<evidence type="ECO:0000256" key="9">
    <source>
        <dbReference type="SAM" id="SignalP"/>
    </source>
</evidence>